<dbReference type="EMBL" id="JABSTV010001249">
    <property type="protein sequence ID" value="KAH7963628.1"/>
    <property type="molecule type" value="Genomic_DNA"/>
</dbReference>
<comment type="caution">
    <text evidence="4">The sequence shown here is derived from an EMBL/GenBank/DDBJ whole genome shotgun (WGS) entry which is preliminary data.</text>
</comment>
<evidence type="ECO:0000313" key="5">
    <source>
        <dbReference type="Proteomes" id="UP000821837"/>
    </source>
</evidence>
<proteinExistence type="predicted"/>
<reference evidence="4" key="1">
    <citation type="journal article" date="2020" name="Cell">
        <title>Large-Scale Comparative Analyses of Tick Genomes Elucidate Their Genetic Diversity and Vector Capacities.</title>
        <authorList>
            <consortium name="Tick Genome and Microbiome Consortium (TIGMIC)"/>
            <person name="Jia N."/>
            <person name="Wang J."/>
            <person name="Shi W."/>
            <person name="Du L."/>
            <person name="Sun Y."/>
            <person name="Zhan W."/>
            <person name="Jiang J.F."/>
            <person name="Wang Q."/>
            <person name="Zhang B."/>
            <person name="Ji P."/>
            <person name="Bell-Sakyi L."/>
            <person name="Cui X.M."/>
            <person name="Yuan T.T."/>
            <person name="Jiang B.G."/>
            <person name="Yang W.F."/>
            <person name="Lam T.T."/>
            <person name="Chang Q.C."/>
            <person name="Ding S.J."/>
            <person name="Wang X.J."/>
            <person name="Zhu J.G."/>
            <person name="Ruan X.D."/>
            <person name="Zhao L."/>
            <person name="Wei J.T."/>
            <person name="Ye R.Z."/>
            <person name="Que T.C."/>
            <person name="Du C.H."/>
            <person name="Zhou Y.H."/>
            <person name="Cheng J.X."/>
            <person name="Dai P.F."/>
            <person name="Guo W.B."/>
            <person name="Han X.H."/>
            <person name="Huang E.J."/>
            <person name="Li L.F."/>
            <person name="Wei W."/>
            <person name="Gao Y.C."/>
            <person name="Liu J.Z."/>
            <person name="Shao H.Z."/>
            <person name="Wang X."/>
            <person name="Wang C.C."/>
            <person name="Yang T.C."/>
            <person name="Huo Q.B."/>
            <person name="Li W."/>
            <person name="Chen H.Y."/>
            <person name="Chen S.E."/>
            <person name="Zhou L.G."/>
            <person name="Ni X.B."/>
            <person name="Tian J.H."/>
            <person name="Sheng Y."/>
            <person name="Liu T."/>
            <person name="Pan Y.S."/>
            <person name="Xia L.Y."/>
            <person name="Li J."/>
            <person name="Zhao F."/>
            <person name="Cao W.C."/>
        </authorList>
    </citation>
    <scope>NUCLEOTIDE SEQUENCE</scope>
    <source>
        <strain evidence="4">Rsan-2018</strain>
    </source>
</reference>
<evidence type="ECO:0000259" key="3">
    <source>
        <dbReference type="Pfam" id="PF15035"/>
    </source>
</evidence>
<organism evidence="4 5">
    <name type="scientific">Rhipicephalus sanguineus</name>
    <name type="common">Brown dog tick</name>
    <name type="synonym">Ixodes sanguineus</name>
    <dbReference type="NCBI Taxonomy" id="34632"/>
    <lineage>
        <taxon>Eukaryota</taxon>
        <taxon>Metazoa</taxon>
        <taxon>Ecdysozoa</taxon>
        <taxon>Arthropoda</taxon>
        <taxon>Chelicerata</taxon>
        <taxon>Arachnida</taxon>
        <taxon>Acari</taxon>
        <taxon>Parasitiformes</taxon>
        <taxon>Ixodida</taxon>
        <taxon>Ixodoidea</taxon>
        <taxon>Ixodidae</taxon>
        <taxon>Rhipicephalinae</taxon>
        <taxon>Rhipicephalus</taxon>
        <taxon>Rhipicephalus</taxon>
    </lineage>
</organism>
<evidence type="ECO:0000313" key="4">
    <source>
        <dbReference type="EMBL" id="KAH7963628.1"/>
    </source>
</evidence>
<keyword evidence="5" id="KW-1185">Reference proteome</keyword>
<feature type="coiled-coil region" evidence="2">
    <location>
        <begin position="115"/>
        <end position="167"/>
    </location>
</feature>
<evidence type="ECO:0000256" key="2">
    <source>
        <dbReference type="SAM" id="Coils"/>
    </source>
</evidence>
<sequence length="201" mass="23312">MGGMEEPRCVRHRIRQWEARAEPKPSLMDAAAVVVPSVRQRIARWEERLRRTQPSPRCSFLESALLQCPCKQQEEPEVEPEEQPTDLPSALATLEAQRQRCRELMRLNVVLREHLEITTRTNEELTSEVHELTEEWRQADRSQSGDRPQWQQDLARLRQDLAQLRQGVFTDLSDLGRVLATAQQHWATQAELATTTAERCL</sequence>
<accession>A0A9D4T1X1</accession>
<dbReference type="Proteomes" id="UP000821837">
    <property type="component" value="Chromosome 3"/>
</dbReference>
<dbReference type="VEuPathDB" id="VectorBase:RSAN_041898"/>
<keyword evidence="1 2" id="KW-0175">Coiled coil</keyword>
<dbReference type="AlphaFoldDB" id="A0A9D4T1X1"/>
<name>A0A9D4T1X1_RHISA</name>
<protein>
    <recommendedName>
        <fullName evidence="3">Rootletin-like coiled-coil domain-containing protein</fullName>
    </recommendedName>
</protein>
<gene>
    <name evidence="4" type="ORF">HPB52_022296</name>
</gene>
<dbReference type="Pfam" id="PF15035">
    <property type="entry name" value="Rootletin"/>
    <property type="match status" value="1"/>
</dbReference>
<reference evidence="4" key="2">
    <citation type="submission" date="2021-09" db="EMBL/GenBank/DDBJ databases">
        <authorList>
            <person name="Jia N."/>
            <person name="Wang J."/>
            <person name="Shi W."/>
            <person name="Du L."/>
            <person name="Sun Y."/>
            <person name="Zhan W."/>
            <person name="Jiang J."/>
            <person name="Wang Q."/>
            <person name="Zhang B."/>
            <person name="Ji P."/>
            <person name="Sakyi L.B."/>
            <person name="Cui X."/>
            <person name="Yuan T."/>
            <person name="Jiang B."/>
            <person name="Yang W."/>
            <person name="Lam T.T.-Y."/>
            <person name="Chang Q."/>
            <person name="Ding S."/>
            <person name="Wang X."/>
            <person name="Zhu J."/>
            <person name="Ruan X."/>
            <person name="Zhao L."/>
            <person name="Wei J."/>
            <person name="Que T."/>
            <person name="Du C."/>
            <person name="Cheng J."/>
            <person name="Dai P."/>
            <person name="Han X."/>
            <person name="Huang E."/>
            <person name="Gao Y."/>
            <person name="Liu J."/>
            <person name="Shao H."/>
            <person name="Ye R."/>
            <person name="Li L."/>
            <person name="Wei W."/>
            <person name="Wang X."/>
            <person name="Wang C."/>
            <person name="Huo Q."/>
            <person name="Li W."/>
            <person name="Guo W."/>
            <person name="Chen H."/>
            <person name="Chen S."/>
            <person name="Zhou L."/>
            <person name="Zhou L."/>
            <person name="Ni X."/>
            <person name="Tian J."/>
            <person name="Zhou Y."/>
            <person name="Sheng Y."/>
            <person name="Liu T."/>
            <person name="Pan Y."/>
            <person name="Xia L."/>
            <person name="Li J."/>
            <person name="Zhao F."/>
            <person name="Cao W."/>
        </authorList>
    </citation>
    <scope>NUCLEOTIDE SEQUENCE</scope>
    <source>
        <strain evidence="4">Rsan-2018</strain>
        <tissue evidence="4">Larvae</tissue>
    </source>
</reference>
<feature type="domain" description="Rootletin-like coiled-coil" evidence="3">
    <location>
        <begin position="37"/>
        <end position="163"/>
    </location>
</feature>
<evidence type="ECO:0000256" key="1">
    <source>
        <dbReference type="ARBA" id="ARBA00023054"/>
    </source>
</evidence>
<dbReference type="InterPro" id="IPR055167">
    <property type="entry name" value="Rootletin-like_CC"/>
</dbReference>